<feature type="transmembrane region" description="Helical" evidence="2">
    <location>
        <begin position="117"/>
        <end position="137"/>
    </location>
</feature>
<accession>A0ABX4CPU2</accession>
<evidence type="ECO:0000256" key="2">
    <source>
        <dbReference type="SAM" id="Phobius"/>
    </source>
</evidence>
<name>A0ABX4CPU2_9FLAO</name>
<dbReference type="SMART" id="SM00342">
    <property type="entry name" value="HTH_ARAC"/>
    <property type="match status" value="1"/>
</dbReference>
<evidence type="ECO:0000313" key="4">
    <source>
        <dbReference type="EMBL" id="OXB03352.1"/>
    </source>
</evidence>
<feature type="transmembrane region" description="Helical" evidence="2">
    <location>
        <begin position="92"/>
        <end position="111"/>
    </location>
</feature>
<dbReference type="InterPro" id="IPR018060">
    <property type="entry name" value="HTH_AraC"/>
</dbReference>
<proteinExistence type="predicted"/>
<evidence type="ECO:0000259" key="3">
    <source>
        <dbReference type="PROSITE" id="PS01124"/>
    </source>
</evidence>
<dbReference type="Gene3D" id="1.10.10.60">
    <property type="entry name" value="Homeodomain-like"/>
    <property type="match status" value="1"/>
</dbReference>
<evidence type="ECO:0000256" key="1">
    <source>
        <dbReference type="ARBA" id="ARBA00023125"/>
    </source>
</evidence>
<keyword evidence="5" id="KW-1185">Reference proteome</keyword>
<keyword evidence="2" id="KW-0812">Transmembrane</keyword>
<evidence type="ECO:0000313" key="5">
    <source>
        <dbReference type="Proteomes" id="UP000198381"/>
    </source>
</evidence>
<sequence length="319" mass="38162">MNKVEIKINALKCDFVKYCLPVLLLKHFFWIFLNYYFGNFVAVFAGAIFVGIILGTYASYLSSPEYFVKLTNINCVLFLLFDLVYGFLNQTVLLCFFLNIFLFPWLFYMFFSLKKTIILTCGTMLVYPAHLFLRSYLGFQEHSDSYESYTFHFLWIFNLMVLFITVYYGTEIKKYNSILFFEKEKKLQANQNSDQKREFEKNANISCQLIFEKIDLYMKNEEPWRNADYNLEQLALELRLNVFQISNAINYCTKNNFKSYLNDYRLNAFVEEIKTHKSKDFLLKEVYLNLGFNSRATFNRNFKSKFRKTPQQFVAMHIF</sequence>
<dbReference type="PANTHER" id="PTHR43280">
    <property type="entry name" value="ARAC-FAMILY TRANSCRIPTIONAL REGULATOR"/>
    <property type="match status" value="1"/>
</dbReference>
<dbReference type="PROSITE" id="PS01124">
    <property type="entry name" value="HTH_ARAC_FAMILY_2"/>
    <property type="match status" value="1"/>
</dbReference>
<keyword evidence="2" id="KW-0472">Membrane</keyword>
<gene>
    <name evidence="4" type="ORF">B0A81_18650</name>
</gene>
<dbReference type="EMBL" id="MUHD01000036">
    <property type="protein sequence ID" value="OXB03352.1"/>
    <property type="molecule type" value="Genomic_DNA"/>
</dbReference>
<reference evidence="4 5" key="1">
    <citation type="submission" date="2016-11" db="EMBL/GenBank/DDBJ databases">
        <title>Whole genomes of Flavobacteriaceae.</title>
        <authorList>
            <person name="Stine C."/>
            <person name="Li C."/>
            <person name="Tadesse D."/>
        </authorList>
    </citation>
    <scope>NUCLEOTIDE SEQUENCE [LARGE SCALE GENOMIC DNA]</scope>
    <source>
        <strain evidence="4 5">CCUG 60112</strain>
    </source>
</reference>
<dbReference type="Pfam" id="PF12833">
    <property type="entry name" value="HTH_18"/>
    <property type="match status" value="1"/>
</dbReference>
<dbReference type="Proteomes" id="UP000198381">
    <property type="component" value="Unassembled WGS sequence"/>
</dbReference>
<feature type="transmembrane region" description="Helical" evidence="2">
    <location>
        <begin position="40"/>
        <end position="60"/>
    </location>
</feature>
<protein>
    <recommendedName>
        <fullName evidence="3">HTH araC/xylS-type domain-containing protein</fullName>
    </recommendedName>
</protein>
<feature type="transmembrane region" description="Helical" evidence="2">
    <location>
        <begin position="149"/>
        <end position="169"/>
    </location>
</feature>
<keyword evidence="1" id="KW-0238">DNA-binding</keyword>
<dbReference type="PANTHER" id="PTHR43280:SF29">
    <property type="entry name" value="ARAC-FAMILY TRANSCRIPTIONAL REGULATOR"/>
    <property type="match status" value="1"/>
</dbReference>
<comment type="caution">
    <text evidence="4">The sequence shown here is derived from an EMBL/GenBank/DDBJ whole genome shotgun (WGS) entry which is preliminary data.</text>
</comment>
<feature type="domain" description="HTH araC/xylS-type" evidence="3">
    <location>
        <begin position="212"/>
        <end position="316"/>
    </location>
</feature>
<organism evidence="4 5">
    <name type="scientific">Flavobacterium plurextorum</name>
    <dbReference type="NCBI Taxonomy" id="1114867"/>
    <lineage>
        <taxon>Bacteria</taxon>
        <taxon>Pseudomonadati</taxon>
        <taxon>Bacteroidota</taxon>
        <taxon>Flavobacteriia</taxon>
        <taxon>Flavobacteriales</taxon>
        <taxon>Flavobacteriaceae</taxon>
        <taxon>Flavobacterium</taxon>
    </lineage>
</organism>
<keyword evidence="2" id="KW-1133">Transmembrane helix</keyword>